<gene>
    <name evidence="1" type="ORF">Atep_11480</name>
</gene>
<dbReference type="RefSeq" id="WP_213380767.1">
    <property type="nucleotide sequence ID" value="NZ_AP024563.1"/>
</dbReference>
<accession>A0ABN6G925</accession>
<dbReference type="EMBL" id="AP024563">
    <property type="protein sequence ID" value="BCU06471.1"/>
    <property type="molecule type" value="Genomic_DNA"/>
</dbReference>
<protein>
    <submittedName>
        <fullName evidence="1">Uncharacterized protein</fullName>
    </submittedName>
</protein>
<reference evidence="1 2" key="1">
    <citation type="submission" date="2021-04" db="EMBL/GenBank/DDBJ databases">
        <title>Complete genome sequencing of Allochromatium tepidum strain NZ.</title>
        <authorList>
            <person name="Tsukatani Y."/>
            <person name="Mori H."/>
        </authorList>
    </citation>
    <scope>NUCLEOTIDE SEQUENCE [LARGE SCALE GENOMIC DNA]</scope>
    <source>
        <strain evidence="1 2">NZ</strain>
    </source>
</reference>
<sequence>MSLIAELAGAKSEEDVKDAYIKALGLKKYTKGLIDIRTEEIWFESKDAPTPPVLMFAQSGPSITVRPRRSTAPICWSGATVCCRSTSAVSRARSTRRCISSTKRMNCSARS</sequence>
<organism evidence="1 2">
    <name type="scientific">Allochromatium tepidum</name>
    <dbReference type="NCBI Taxonomy" id="553982"/>
    <lineage>
        <taxon>Bacteria</taxon>
        <taxon>Pseudomonadati</taxon>
        <taxon>Pseudomonadota</taxon>
        <taxon>Gammaproteobacteria</taxon>
        <taxon>Chromatiales</taxon>
        <taxon>Chromatiaceae</taxon>
        <taxon>Allochromatium</taxon>
    </lineage>
</organism>
<evidence type="ECO:0000313" key="1">
    <source>
        <dbReference type="EMBL" id="BCU06471.1"/>
    </source>
</evidence>
<proteinExistence type="predicted"/>
<name>A0ABN6G925_9GAMM</name>
<keyword evidence="2" id="KW-1185">Reference proteome</keyword>
<dbReference type="Proteomes" id="UP000680679">
    <property type="component" value="Chromosome"/>
</dbReference>
<evidence type="ECO:0000313" key="2">
    <source>
        <dbReference type="Proteomes" id="UP000680679"/>
    </source>
</evidence>